<dbReference type="RefSeq" id="WP_006746600.1">
    <property type="nucleotide sequence ID" value="NZ_CP007029.1"/>
</dbReference>
<protein>
    <submittedName>
        <fullName evidence="1">ATPase</fullName>
    </submittedName>
</protein>
<dbReference type="InterPro" id="IPR036906">
    <property type="entry name" value="ATPase_V1_fsu_sf"/>
</dbReference>
<dbReference type="Proteomes" id="UP000005289">
    <property type="component" value="Chromosome"/>
</dbReference>
<sequence length="119" mass="12904">MPAETPQGRVTRLLFMGEHSLADGFRLIGFETVTDPDPAQVNRILRDMDRGGESAFVIVDDAIMDWDVPMLALLRREGGRIIVTSLPPLGSLPPRLTSDVAARLQNLFGAGSLSTGETK</sequence>
<reference evidence="1 2" key="1">
    <citation type="submission" date="2013-12" db="EMBL/GenBank/DDBJ databases">
        <authorList>
            <consortium name="DOE Joint Genome Institute"/>
            <person name="Muyzer G."/>
            <person name="Huntemann M."/>
            <person name="Han J."/>
            <person name="Chen A."/>
            <person name="Kyrpides N."/>
            <person name="Mavromatis K."/>
            <person name="Markowitz V."/>
            <person name="Palaniappan K."/>
            <person name="Ivanova N."/>
            <person name="Schaumberg A."/>
            <person name="Pati A."/>
            <person name="Liolios K."/>
            <person name="Nordberg H.P."/>
            <person name="Cantor M.N."/>
            <person name="Hua S.X."/>
            <person name="Woyke T."/>
        </authorList>
    </citation>
    <scope>NUCLEOTIDE SEQUENCE [LARGE SCALE GENOMIC DNA]</scope>
    <source>
        <strain evidence="1 2">ARh 1</strain>
    </source>
</reference>
<dbReference type="STRING" id="713585.THITH_17470"/>
<accession>W0DMW3</accession>
<dbReference type="EMBL" id="CP007029">
    <property type="protein sequence ID" value="AHE99786.1"/>
    <property type="molecule type" value="Genomic_DNA"/>
</dbReference>
<dbReference type="SUPFAM" id="SSF159468">
    <property type="entry name" value="AtpF-like"/>
    <property type="match status" value="1"/>
</dbReference>
<evidence type="ECO:0000313" key="1">
    <source>
        <dbReference type="EMBL" id="AHE99786.1"/>
    </source>
</evidence>
<dbReference type="HOGENOM" id="CLU_164115_0_0_6"/>
<dbReference type="KEGG" id="tti:THITH_17470"/>
<dbReference type="AlphaFoldDB" id="W0DMW3"/>
<gene>
    <name evidence="1" type="ORF">THITH_17470</name>
</gene>
<name>W0DMW3_9GAMM</name>
<organism evidence="1 2">
    <name type="scientific">Thioalkalivibrio paradoxus ARh 1</name>
    <dbReference type="NCBI Taxonomy" id="713585"/>
    <lineage>
        <taxon>Bacteria</taxon>
        <taxon>Pseudomonadati</taxon>
        <taxon>Pseudomonadota</taxon>
        <taxon>Gammaproteobacteria</taxon>
        <taxon>Chromatiales</taxon>
        <taxon>Ectothiorhodospiraceae</taxon>
        <taxon>Thioalkalivibrio</taxon>
    </lineage>
</organism>
<dbReference type="GO" id="GO:0034220">
    <property type="term" value="P:monoatomic ion transmembrane transport"/>
    <property type="evidence" value="ECO:0007669"/>
    <property type="project" value="InterPro"/>
</dbReference>
<evidence type="ECO:0000313" key="2">
    <source>
        <dbReference type="Proteomes" id="UP000005289"/>
    </source>
</evidence>
<keyword evidence="2" id="KW-1185">Reference proteome</keyword>
<proteinExistence type="predicted"/>